<dbReference type="GO" id="GO:0032153">
    <property type="term" value="C:cell division site"/>
    <property type="evidence" value="ECO:0007669"/>
    <property type="project" value="TreeGrafter"/>
</dbReference>
<dbReference type="GO" id="GO:0030428">
    <property type="term" value="C:cell septum"/>
    <property type="evidence" value="ECO:0007669"/>
    <property type="project" value="TreeGrafter"/>
</dbReference>
<dbReference type="AlphaFoldDB" id="A0A437R1C3"/>
<comment type="caution">
    <text evidence="3">The sequence shown here is derived from an EMBL/GenBank/DDBJ whole genome shotgun (WGS) entry which is preliminary data.</text>
</comment>
<reference evidence="3 4" key="1">
    <citation type="submission" date="2019-01" db="EMBL/GenBank/DDBJ databases">
        <authorList>
            <person name="Chen W.-M."/>
        </authorList>
    </citation>
    <scope>NUCLEOTIDE SEQUENCE [LARGE SCALE GENOMIC DNA]</scope>
    <source>
        <strain evidence="3 4">KYPC3</strain>
    </source>
</reference>
<dbReference type="GO" id="GO:0042834">
    <property type="term" value="F:peptidoglycan binding"/>
    <property type="evidence" value="ECO:0007669"/>
    <property type="project" value="InterPro"/>
</dbReference>
<dbReference type="InterPro" id="IPR036680">
    <property type="entry name" value="SPOR-like_sf"/>
</dbReference>
<evidence type="ECO:0000313" key="4">
    <source>
        <dbReference type="Proteomes" id="UP000283077"/>
    </source>
</evidence>
<sequence length="256" mass="27054">MTEVFKNRLIGSAILIVAAIVFLPDLLDGQKQVVKDDFKAVPERPEFAAVAQQQVFAQDQHDASRQQAMTVPTDTSPALDDPSAAGSTTDPQPGAVTDPTVTDPALIDKEAIDKAATDPAPTDTLPDQTYASVDTDSAAAKPVTTTATASPAVTEAKPVAEKVVVPPKPLTEAAWVVKVGSFGKEQNANALVSKLRQAGFATFSRKITNGQGQTMISVLVGPDLKKEQLERSLPQLQQLAAVKNLKVMAFSPVENN</sequence>
<evidence type="ECO:0000259" key="2">
    <source>
        <dbReference type="PROSITE" id="PS51724"/>
    </source>
</evidence>
<protein>
    <submittedName>
        <fullName evidence="3">DedD protein</fullName>
    </submittedName>
</protein>
<organism evidence="3 4">
    <name type="scientific">Rheinheimera riviphila</name>
    <dbReference type="NCBI Taxonomy" id="1834037"/>
    <lineage>
        <taxon>Bacteria</taxon>
        <taxon>Pseudomonadati</taxon>
        <taxon>Pseudomonadota</taxon>
        <taxon>Gammaproteobacteria</taxon>
        <taxon>Chromatiales</taxon>
        <taxon>Chromatiaceae</taxon>
        <taxon>Rheinheimera</taxon>
    </lineage>
</organism>
<feature type="domain" description="SPOR" evidence="2">
    <location>
        <begin position="169"/>
        <end position="249"/>
    </location>
</feature>
<dbReference type="PANTHER" id="PTHR38687">
    <property type="entry name" value="CELL DIVISION PROTEIN DEDD-RELATED"/>
    <property type="match status" value="1"/>
</dbReference>
<dbReference type="Pfam" id="PF05036">
    <property type="entry name" value="SPOR"/>
    <property type="match status" value="1"/>
</dbReference>
<evidence type="ECO:0000313" key="3">
    <source>
        <dbReference type="EMBL" id="RVU40540.1"/>
    </source>
</evidence>
<feature type="region of interest" description="Disordered" evidence="1">
    <location>
        <begin position="54"/>
        <end position="101"/>
    </location>
</feature>
<name>A0A437R1C3_9GAMM</name>
<proteinExistence type="predicted"/>
<dbReference type="OrthoDB" id="7069135at2"/>
<dbReference type="InterPro" id="IPR007730">
    <property type="entry name" value="SPOR-like_dom"/>
</dbReference>
<dbReference type="SUPFAM" id="SSF110997">
    <property type="entry name" value="Sporulation related repeat"/>
    <property type="match status" value="1"/>
</dbReference>
<dbReference type="RefSeq" id="WP_127698079.1">
    <property type="nucleotide sequence ID" value="NZ_SACS01000004.1"/>
</dbReference>
<accession>A0A437R1C3</accession>
<dbReference type="PANTHER" id="PTHR38687:SF1">
    <property type="entry name" value="CELL DIVISION PROTEIN DEDD"/>
    <property type="match status" value="1"/>
</dbReference>
<dbReference type="PROSITE" id="PS51724">
    <property type="entry name" value="SPOR"/>
    <property type="match status" value="1"/>
</dbReference>
<evidence type="ECO:0000256" key="1">
    <source>
        <dbReference type="SAM" id="MobiDB-lite"/>
    </source>
</evidence>
<gene>
    <name evidence="3" type="ORF">EOE67_05670</name>
</gene>
<dbReference type="GO" id="GO:0032506">
    <property type="term" value="P:cytokinetic process"/>
    <property type="evidence" value="ECO:0007669"/>
    <property type="project" value="TreeGrafter"/>
</dbReference>
<feature type="compositionally biased region" description="Polar residues" evidence="1">
    <location>
        <begin position="65"/>
        <end position="76"/>
    </location>
</feature>
<dbReference type="Proteomes" id="UP000283077">
    <property type="component" value="Unassembled WGS sequence"/>
</dbReference>
<dbReference type="InterPro" id="IPR052521">
    <property type="entry name" value="Cell_div_SPOR-domain"/>
</dbReference>
<dbReference type="Gene3D" id="3.30.70.1070">
    <property type="entry name" value="Sporulation related repeat"/>
    <property type="match status" value="1"/>
</dbReference>
<dbReference type="EMBL" id="SACS01000004">
    <property type="protein sequence ID" value="RVU40540.1"/>
    <property type="molecule type" value="Genomic_DNA"/>
</dbReference>
<keyword evidence="4" id="KW-1185">Reference proteome</keyword>